<keyword evidence="1" id="KW-0175">Coiled coil</keyword>
<proteinExistence type="predicted"/>
<evidence type="ECO:0000313" key="4">
    <source>
        <dbReference type="EMBL" id="AKB13843.1"/>
    </source>
</evidence>
<dbReference type="Pfam" id="PF13426">
    <property type="entry name" value="PAS_9"/>
    <property type="match status" value="1"/>
</dbReference>
<dbReference type="CDD" id="cd00130">
    <property type="entry name" value="PAS"/>
    <property type="match status" value="4"/>
</dbReference>
<sequence>MRESLRKSGIDIIGDVPWGTHFCQFYQTKEDLMDILVPYFKAGLESNELCVWITSDPMEVEEAKEAMRKAVPNIDVYLEKGQMEIIPYTQGYINGGVFDPDSVMNSWVEKIDQAMASGYDGLRASGDNRWLEEEGWDDFVKYEEKVDAFVDKHRVIALCPYYLDMCSSAEIIDVVSNHQFALIKRKGKWKQIENTGRKRAEKEAIQAAKSWKSTFDTVPDLIAIIDNECRIVRANRAMAARLGVTPEECVGLTCHCIIRGTDHHSSFCPHRQLLKDGAEHATEVCEDCLGGYFAVSITPLHDSEGKLIGSVYVARDINELKQREHRICRYNSILEGINWIFSNVMQAKSEEELGNACLSVALKITGSQFGFINKMGDDGLLHDIAKSELGWEQCFMYDKTGHGPPRDYVVRGLYNSVIKSGKSFFTNDPPSHPDSMGLPNGHPPITSFLGVPLIQNGKMIGLIAVANREGGYSREQQEDLEAIAPAVTQALQRKKEELEREQAERALLESDERFRSVLENSLDSAYRVNLQNRRFDYISPVIERITGFSVKDINTISSKGFLDRIHPDDRPQVIEETTRSLEEGFGAHEYRFKCKDGKYRWLADHFSIIKDKTGMACFRAGIIRDITERKKAEEALRLSNIYNRSLIEASLDPLVTIGHDGKITDVNAATEQVTGYSRDELIGTDFSDYFTEPEKARKGYQQVFTCGEVRDYALEIQHKNGHVTPVLYNASIYKDENGKVIGVFATARDITERKKSEEALKKAYDNLEYLVKKRTQELEKAYESLKESETGLAEAQKMAHIGNWDWNLATNEAHWSEELYRIFGLSPQKPTPSYNEFLNYVHPDDRDYVDRNFKKGLNEGSRTGIDYRIILANGEERTVRSKTEVIFDMRNRPVRMRGTIQDITEQKKAEEAMAKIDKIRIKEIHHRIKNNLQVISSLLDLQAERFQDEKVLESFRESQNRVISMALIHEELYKGKGTDTLNFSAYLQKLAENLFQTYSLRSKGIL</sequence>
<feature type="domain" description="PAC" evidence="3">
    <location>
        <begin position="863"/>
        <end position="915"/>
    </location>
</feature>
<organism evidence="4 5">
    <name type="scientific">Methanosarcina thermophila (strain ATCC 43570 / DSM 1825 / OCM 12 / VKM B-1830 / TM-1)</name>
    <dbReference type="NCBI Taxonomy" id="523844"/>
    <lineage>
        <taxon>Archaea</taxon>
        <taxon>Methanobacteriati</taxon>
        <taxon>Methanobacteriota</taxon>
        <taxon>Stenosarchaea group</taxon>
        <taxon>Methanomicrobia</taxon>
        <taxon>Methanosarcinales</taxon>
        <taxon>Methanosarcinaceae</taxon>
        <taxon>Methanosarcina</taxon>
    </lineage>
</organism>
<reference evidence="4 5" key="1">
    <citation type="submission" date="2014-07" db="EMBL/GenBank/DDBJ databases">
        <title>Methanogenic archaea and the global carbon cycle.</title>
        <authorList>
            <person name="Henriksen J.R."/>
            <person name="Luke J."/>
            <person name="Reinhart S."/>
            <person name="Benedict M.N."/>
            <person name="Youngblut N.D."/>
            <person name="Metcalf M.E."/>
            <person name="Whitaker R.J."/>
            <person name="Metcalf W.W."/>
        </authorList>
    </citation>
    <scope>NUCLEOTIDE SEQUENCE [LARGE SCALE GENOMIC DNA]</scope>
    <source>
        <strain evidence="5">ATCC 43570 / DSM 1825 / OCM 12 / VKM B-1830 / TM-1</strain>
    </source>
</reference>
<dbReference type="HOGENOM" id="CLU_000445_114_57_2"/>
<dbReference type="Gene3D" id="3.30.450.40">
    <property type="match status" value="1"/>
</dbReference>
<dbReference type="InterPro" id="IPR029016">
    <property type="entry name" value="GAF-like_dom_sf"/>
</dbReference>
<dbReference type="RefSeq" id="WP_052721882.1">
    <property type="nucleotide sequence ID" value="NZ_CP009501.1"/>
</dbReference>
<dbReference type="STRING" id="523844.MSTHT_2085"/>
<feature type="domain" description="PAS" evidence="2">
    <location>
        <begin position="207"/>
        <end position="251"/>
    </location>
</feature>
<feature type="domain" description="PAS" evidence="2">
    <location>
        <begin position="814"/>
        <end position="860"/>
    </location>
</feature>
<dbReference type="KEGG" id="mthr:MSTHT_2085"/>
<dbReference type="PROSITE" id="PS50113">
    <property type="entry name" value="PAC"/>
    <property type="match status" value="3"/>
</dbReference>
<accession>A0A0E3KQ50</accession>
<dbReference type="SUPFAM" id="SSF55785">
    <property type="entry name" value="PYP-like sensor domain (PAS domain)"/>
    <property type="match status" value="4"/>
</dbReference>
<dbReference type="InterPro" id="IPR000014">
    <property type="entry name" value="PAS"/>
</dbReference>
<evidence type="ECO:0000256" key="1">
    <source>
        <dbReference type="SAM" id="Coils"/>
    </source>
</evidence>
<dbReference type="Pfam" id="PF08447">
    <property type="entry name" value="PAS_3"/>
    <property type="match status" value="2"/>
</dbReference>
<dbReference type="InterPro" id="IPR000700">
    <property type="entry name" value="PAS-assoc_C"/>
</dbReference>
<feature type="domain" description="PAS" evidence="2">
    <location>
        <begin position="510"/>
        <end position="584"/>
    </location>
</feature>
<dbReference type="InterPro" id="IPR001610">
    <property type="entry name" value="PAC"/>
</dbReference>
<dbReference type="InterPro" id="IPR035965">
    <property type="entry name" value="PAS-like_dom_sf"/>
</dbReference>
<dbReference type="Pfam" id="PF08448">
    <property type="entry name" value="PAS_4"/>
    <property type="match status" value="1"/>
</dbReference>
<dbReference type="GeneID" id="41602527"/>
<dbReference type="Pfam" id="PF14417">
    <property type="entry name" value="MEDS"/>
    <property type="match status" value="1"/>
</dbReference>
<dbReference type="Pfam" id="PF13185">
    <property type="entry name" value="GAF_2"/>
    <property type="match status" value="1"/>
</dbReference>
<feature type="domain" description="PAC" evidence="3">
    <location>
        <begin position="710"/>
        <end position="762"/>
    </location>
</feature>
<dbReference type="Pfam" id="PF07568">
    <property type="entry name" value="HisKA_2"/>
    <property type="match status" value="1"/>
</dbReference>
<dbReference type="PANTHER" id="PTHR43065">
    <property type="entry name" value="SENSOR HISTIDINE KINASE"/>
    <property type="match status" value="1"/>
</dbReference>
<gene>
    <name evidence="4" type="ORF">MSTHT_2085</name>
</gene>
<dbReference type="InterPro" id="IPR013655">
    <property type="entry name" value="PAS_fold_3"/>
</dbReference>
<evidence type="ECO:0000259" key="3">
    <source>
        <dbReference type="PROSITE" id="PS50113"/>
    </source>
</evidence>
<dbReference type="SUPFAM" id="SSF55781">
    <property type="entry name" value="GAF domain-like"/>
    <property type="match status" value="1"/>
</dbReference>
<dbReference type="Proteomes" id="UP000066529">
    <property type="component" value="Chromosome"/>
</dbReference>
<dbReference type="InterPro" id="IPR003018">
    <property type="entry name" value="GAF"/>
</dbReference>
<feature type="coiled-coil region" evidence="1">
    <location>
        <begin position="484"/>
        <end position="513"/>
    </location>
</feature>
<dbReference type="SMART" id="SM00091">
    <property type="entry name" value="PAS"/>
    <property type="match status" value="4"/>
</dbReference>
<dbReference type="SMART" id="SM00086">
    <property type="entry name" value="PAC"/>
    <property type="match status" value="3"/>
</dbReference>
<feature type="domain" description="PAC" evidence="3">
    <location>
        <begin position="586"/>
        <end position="638"/>
    </location>
</feature>
<dbReference type="InterPro" id="IPR013656">
    <property type="entry name" value="PAS_4"/>
</dbReference>
<dbReference type="Gene3D" id="2.10.70.100">
    <property type="match status" value="1"/>
</dbReference>
<dbReference type="NCBIfam" id="TIGR00229">
    <property type="entry name" value="sensory_box"/>
    <property type="match status" value="4"/>
</dbReference>
<dbReference type="SMART" id="SM00065">
    <property type="entry name" value="GAF"/>
    <property type="match status" value="1"/>
</dbReference>
<keyword evidence="4" id="KW-0418">Kinase</keyword>
<dbReference type="EMBL" id="CP009501">
    <property type="protein sequence ID" value="AKB13843.1"/>
    <property type="molecule type" value="Genomic_DNA"/>
</dbReference>
<evidence type="ECO:0000313" key="5">
    <source>
        <dbReference type="Proteomes" id="UP000066529"/>
    </source>
</evidence>
<evidence type="ECO:0000259" key="2">
    <source>
        <dbReference type="PROSITE" id="PS50112"/>
    </source>
</evidence>
<feature type="domain" description="PAS" evidence="2">
    <location>
        <begin position="639"/>
        <end position="694"/>
    </location>
</feature>
<protein>
    <submittedName>
        <fullName evidence="4">Sensory transduction histidine kinase</fullName>
    </submittedName>
</protein>
<dbReference type="InterPro" id="IPR011495">
    <property type="entry name" value="Sig_transdc_His_kin_sub2_dim/P"/>
</dbReference>
<dbReference type="FunFam" id="3.30.450.20:FF:000088">
    <property type="entry name" value="Sensory transduction histidine kinase"/>
    <property type="match status" value="1"/>
</dbReference>
<dbReference type="AlphaFoldDB" id="A0A0E3KQ50"/>
<dbReference type="GO" id="GO:0016301">
    <property type="term" value="F:kinase activity"/>
    <property type="evidence" value="ECO:0007669"/>
    <property type="project" value="UniProtKB-KW"/>
</dbReference>
<dbReference type="Gene3D" id="3.30.450.20">
    <property type="entry name" value="PAS domain"/>
    <property type="match status" value="4"/>
</dbReference>
<keyword evidence="4" id="KW-0808">Transferase</keyword>
<dbReference type="InterPro" id="IPR025847">
    <property type="entry name" value="MEDS_domain"/>
</dbReference>
<name>A0A0E3KQ50_METTT</name>
<dbReference type="PANTHER" id="PTHR43065:SF23">
    <property type="entry name" value="SENSOR HISTIDINE KINASE PDTAS"/>
    <property type="match status" value="1"/>
</dbReference>
<dbReference type="PROSITE" id="PS50112">
    <property type="entry name" value="PAS"/>
    <property type="match status" value="4"/>
</dbReference>
<dbReference type="PATRIC" id="fig|523844.20.peg.2572"/>